<comment type="caution">
    <text evidence="8">The sequence shown here is derived from an EMBL/GenBank/DDBJ whole genome shotgun (WGS) entry which is preliminary data.</text>
</comment>
<dbReference type="GO" id="GO:0000244">
    <property type="term" value="P:spliceosomal tri-snRNP complex assembly"/>
    <property type="evidence" value="ECO:0007669"/>
    <property type="project" value="TreeGrafter"/>
</dbReference>
<dbReference type="GO" id="GO:0005682">
    <property type="term" value="C:U5 snRNP"/>
    <property type="evidence" value="ECO:0007669"/>
    <property type="project" value="TreeGrafter"/>
</dbReference>
<feature type="domain" description="PRO8NT" evidence="1">
    <location>
        <begin position="15"/>
        <end position="117"/>
    </location>
</feature>
<dbReference type="InterPro" id="IPR027652">
    <property type="entry name" value="PRP8"/>
</dbReference>
<dbReference type="Pfam" id="PF10598">
    <property type="entry name" value="RRM_4"/>
    <property type="match status" value="1"/>
</dbReference>
<dbReference type="Gene3D" id="3.30.43.40">
    <property type="entry name" value="Pre-mRNA-processing-splicing factor 8, U5-snRNA-binding domain"/>
    <property type="match status" value="1"/>
</dbReference>
<dbReference type="PANTHER" id="PTHR11140">
    <property type="entry name" value="PRE-MRNA SPLICING FACTOR PRP8"/>
    <property type="match status" value="1"/>
</dbReference>
<protein>
    <submittedName>
        <fullName evidence="8">U4/U6-U5 snRNP complex subunit</fullName>
    </submittedName>
</protein>
<dbReference type="Pfam" id="PF10596">
    <property type="entry name" value="U6-snRNA_bdg"/>
    <property type="match status" value="1"/>
</dbReference>
<dbReference type="Gene3D" id="1.20.80.40">
    <property type="match status" value="1"/>
</dbReference>
<evidence type="ECO:0000259" key="2">
    <source>
        <dbReference type="Pfam" id="PF08083"/>
    </source>
</evidence>
<evidence type="ECO:0000259" key="1">
    <source>
        <dbReference type="Pfam" id="PF08082"/>
    </source>
</evidence>
<dbReference type="PANTHER" id="PTHR11140:SF0">
    <property type="entry name" value="PRE-MRNA-PROCESSING-SPLICING FACTOR 8"/>
    <property type="match status" value="1"/>
</dbReference>
<feature type="domain" description="RNA recognition motif spliceosomal PrP8" evidence="6">
    <location>
        <begin position="903"/>
        <end position="981"/>
    </location>
</feature>
<dbReference type="Gene3D" id="3.40.140.10">
    <property type="entry name" value="Cytidine Deaminase, domain 2"/>
    <property type="match status" value="1"/>
</dbReference>
<dbReference type="GO" id="GO:0071013">
    <property type="term" value="C:catalytic step 2 spliceosome"/>
    <property type="evidence" value="ECO:0007669"/>
    <property type="project" value="TreeGrafter"/>
</dbReference>
<evidence type="ECO:0000259" key="3">
    <source>
        <dbReference type="Pfam" id="PF08084"/>
    </source>
</evidence>
<dbReference type="InterPro" id="IPR012337">
    <property type="entry name" value="RNaseH-like_sf"/>
</dbReference>
<dbReference type="InterPro" id="IPR043173">
    <property type="entry name" value="Prp8_domainIV_fingers"/>
</dbReference>
<dbReference type="GO" id="GO:0030619">
    <property type="term" value="F:U1 snRNA binding"/>
    <property type="evidence" value="ECO:0007669"/>
    <property type="project" value="TreeGrafter"/>
</dbReference>
<dbReference type="Pfam" id="PF12134">
    <property type="entry name" value="PRP8_domainIV"/>
    <property type="match status" value="1"/>
</dbReference>
<feature type="domain" description="PROCT" evidence="3">
    <location>
        <begin position="2085"/>
        <end position="2191"/>
    </location>
</feature>
<sequence length="2198" mass="251515">MEKRKAELNVAAKRTKKSDLSAHLGALKYLPHAIYKLLENIPQPWEVDKQVKVLKHVDGAITFVDEIPKVDFCEFFSNWSQTISLMQTEQKDRVSFRRMRIPVFDDEEPIQDYNKLHKLTHDDNCFNLSIKLDKFQQLEASKVLLPSNIENQAPFMTTDSLLTAKALETTLPFGPAFCPPKPIERCIPSTLDDPDKIVFRPRQQLRRPEVKVTFPYLYGENELNVLTNELIAPATYFPVKVMITRQDNKKAFFVDKSINATNVNDKYIEKPFMRSDNDYEFYSPDMYGNDESDSGMPFLHNHNLPGDMVAESLALYNSPYPFNQVKSASKRPQDVTLVKALYMNRLPPRSAPSATRSGYKRLLKRSIYQKLKTRKAKGKNGHSSAENMLHFLSQTKFFQSAKANWLETGLEVCRQGHQALQLLMDKRGLHFLHLDYNFNLKPIRALSTKERKRSRFGHSFHLVRELLKFLKLVVDAHVCFKLGNIDSFELADGLMFIFAHMGQLTGLYRYKYKVMHQITACTDLKNVILDRTKMHDLGCGIWQPVWRIWLGFMRGTLPMLERWLGNLLTRQFYGRVSKGVRHTITKQRIDSQYDLELRASAMQDILDVMPVQLRSSKTKVIMEHLSEAWRCWKANIEYDLSSLPLPVQRIIQRYISARSANWVRSAKTTRNRIINLHNVDSAVARKNLGRNTRLFMREESQRQRLYTQEGPKLDPMEAVVIFKTMATYLHSKKFIMIDMPSPVNAADIPLLTITVERLKDEIGVSPTAGSRITKEQQEDLLYLDRVVDSPHESLNEIKKALSSRRVFSDISISLRDDHLFLKPTYQVPMKDKIVDTFLDQYLWLNAKQTNLFPEFLKPSDSELAPVVIRRFCEEINEFAWNSNFNEGDRVVLVHLNLENFLKNVDFTLLNKLLRLIVDASIADYITSRMNVSVNFKDMSTINNVGVIQGIAFAPFVMQYYLMAVDLLLLGVPRALTTEAADHPVKKYLRVYDEVYIILVLTETQGEELCSEYGNQKIVESMFDTSCSWSFDLLPRRVRGDAILSSACFNEFQSRIPSSLGGVVCSGLSCLSIDNNALHFEMAGFDIRLAQGPTEYNEGCWLLMDRNTGKRTAHALLRVSQPKIDQFAGYVRQLLMSSGSASFHRISSRWNNLVSSFVAYFREAISATPNAMKTLEKCENQVQNKIKMALNSKMPTRFPPCVFYTSAELGGLGMLSASNIKVPAEDSYQESLIPNVIRYVKPWETEILDSERAWLEFQELQQEATENGDRLQFEDIEHLKDRGLPRIGTMFQKDHHLLSLDIGFRLRYVQREKRNLFYWTDFRHDGKLYDFRSYRDDVIKALGGINIILSHTLFSATGFESYEALFWQKQSALEQQLNQQKLTNAQRTGISQIPNRRFTLWWSPTINRANVYVGFLVQLDLTGIFLHGKIPTLKVSYVQLFRAHLWQKIHESIVMDLCQILDKEHVVLHIDSVQKLLVHPRKSYKMNASAADVLLSSAGTEWCLSGPSGLNEPDVAEIENEKLSQSQIWLDIQLRYGDFDAHDTEKYAKAKFMDYTNDGVSLYPSKFGIVVCIDLAYNDYAAYGYWFPGLKSLMQTAMKKIMQANPALYVLRERIRRALQLHSGKPSQTSLAPSSFADLPTKNCLLVDCSSVYKVKTYRTKNGNTSNRAIDGVLATLQPEQGNMYLTFIPSSTWAGQKRLGAVSKWKSAELTCDIIRTLDSRPDSIVIDSASLRDPFEVNMLEFQNVNVSITDMSLPLSSIVSEINPDLLLADPLKPAKFNVYDDWLNKLQPHTALARLMLLLRGLSSDKTNAKRILLEYGRAQGYFWPKLTADAWVELEERFTDLVVSVYAVTHGIKKESLTSSKIRDIVLGRVLDVDEDDGLKAGQIDQIDKSAGTEQSSGSIELSKTVTTHNTQGDRITVVTSSKYEQQVFNAQSSWQARALICSNRKHQTNHIFDTGFNEDDLFYKIPRTLLDQLISISDVRNSILALAYGFSNGREVKCIAIPPQLGNRTQVTFSTPVNIDENLQLLGYIRVNTGCKPISIPPVDLGILFKLQEVKHRTDNMFACVVSLGLDSDHDIQQVIPVQVFQATSNGLVFGNENRDLLSEKPTNYSENFGKEIDCRLANNENCYFWVPEDAIWNYAFMSSIWNSRIPAIMKVGLPELYYSSLHRPNHFLHFQQIETVDNNPTEIEDEFH</sequence>
<dbReference type="EMBL" id="BTGC01000003">
    <property type="protein sequence ID" value="GMM51015.1"/>
    <property type="molecule type" value="Genomic_DNA"/>
</dbReference>
<accession>A0AAV5RI11</accession>
<dbReference type="InterPro" id="IPR019580">
    <property type="entry name" value="Prp8_U6-snRNA-bd"/>
</dbReference>
<dbReference type="GO" id="GO:0030623">
    <property type="term" value="F:U5 snRNA binding"/>
    <property type="evidence" value="ECO:0007669"/>
    <property type="project" value="InterPro"/>
</dbReference>
<feature type="domain" description="Pre-mRNA-processing-splicing factor 8 U6-snRNA-binding" evidence="4">
    <location>
        <begin position="1309"/>
        <end position="1462"/>
    </location>
</feature>
<dbReference type="Pfam" id="PF10597">
    <property type="entry name" value="U5_2-snRNA_bdg"/>
    <property type="match status" value="1"/>
</dbReference>
<evidence type="ECO:0000259" key="4">
    <source>
        <dbReference type="Pfam" id="PF10596"/>
    </source>
</evidence>
<dbReference type="InterPro" id="IPR012592">
    <property type="entry name" value="PROCN"/>
</dbReference>
<dbReference type="GO" id="GO:0097157">
    <property type="term" value="F:pre-mRNA intronic binding"/>
    <property type="evidence" value="ECO:0007669"/>
    <property type="project" value="TreeGrafter"/>
</dbReference>
<dbReference type="Pfam" id="PF08084">
    <property type="entry name" value="PROCT"/>
    <property type="match status" value="1"/>
</dbReference>
<dbReference type="InterPro" id="IPR042516">
    <property type="entry name" value="Prp8_U5-snRNA-bd_sf"/>
</dbReference>
<reference evidence="8 9" key="1">
    <citation type="journal article" date="2023" name="Elife">
        <title>Identification of key yeast species and microbe-microbe interactions impacting larval growth of Drosophila in the wild.</title>
        <authorList>
            <person name="Mure A."/>
            <person name="Sugiura Y."/>
            <person name="Maeda R."/>
            <person name="Honda K."/>
            <person name="Sakurai N."/>
            <person name="Takahashi Y."/>
            <person name="Watada M."/>
            <person name="Katoh T."/>
            <person name="Gotoh A."/>
            <person name="Gotoh Y."/>
            <person name="Taniguchi I."/>
            <person name="Nakamura K."/>
            <person name="Hayashi T."/>
            <person name="Katayama T."/>
            <person name="Uemura T."/>
            <person name="Hattori Y."/>
        </authorList>
    </citation>
    <scope>NUCLEOTIDE SEQUENCE [LARGE SCALE GENOMIC DNA]</scope>
    <source>
        <strain evidence="8 9">SB-73</strain>
    </source>
</reference>
<feature type="domain" description="PROCN" evidence="2">
    <location>
        <begin position="309"/>
        <end position="712"/>
    </location>
</feature>
<dbReference type="Pfam" id="PF08082">
    <property type="entry name" value="PRO8NT"/>
    <property type="match status" value="1"/>
</dbReference>
<feature type="domain" description="PRP8" evidence="7">
    <location>
        <begin position="1633"/>
        <end position="1847"/>
    </location>
</feature>
<dbReference type="GO" id="GO:0030620">
    <property type="term" value="F:U2 snRNA binding"/>
    <property type="evidence" value="ECO:0007669"/>
    <property type="project" value="TreeGrafter"/>
</dbReference>
<dbReference type="InterPro" id="IPR012591">
    <property type="entry name" value="PRO8NT"/>
</dbReference>
<dbReference type="InterPro" id="IPR019582">
    <property type="entry name" value="RRM_spliceosomal_PrP8"/>
</dbReference>
<dbReference type="Pfam" id="PF08083">
    <property type="entry name" value="PROCN"/>
    <property type="match status" value="1"/>
</dbReference>
<dbReference type="InterPro" id="IPR012984">
    <property type="entry name" value="PROCT"/>
</dbReference>
<dbReference type="Gene3D" id="3.30.420.230">
    <property type="match status" value="1"/>
</dbReference>
<dbReference type="Gene3D" id="3.90.1570.40">
    <property type="match status" value="1"/>
</dbReference>
<dbReference type="FunFam" id="3.90.1570.40:FF:000001">
    <property type="entry name" value="Pre-mRNA-processing-splicing factor 8"/>
    <property type="match status" value="1"/>
</dbReference>
<dbReference type="InterPro" id="IPR021983">
    <property type="entry name" value="PRP8_domainIV"/>
</dbReference>
<proteinExistence type="predicted"/>
<evidence type="ECO:0000259" key="7">
    <source>
        <dbReference type="Pfam" id="PF12134"/>
    </source>
</evidence>
<feature type="domain" description="Pre-mRNA-processing-splicing factor 8 U5-snRNA-binding" evidence="5">
    <location>
        <begin position="1123"/>
        <end position="1226"/>
    </location>
</feature>
<keyword evidence="9" id="KW-1185">Reference proteome</keyword>
<dbReference type="Proteomes" id="UP001362899">
    <property type="component" value="Unassembled WGS sequence"/>
</dbReference>
<organism evidence="8 9">
    <name type="scientific">Starmerella bacillaris</name>
    <name type="common">Yeast</name>
    <name type="synonym">Candida zemplinina</name>
    <dbReference type="NCBI Taxonomy" id="1247836"/>
    <lineage>
        <taxon>Eukaryota</taxon>
        <taxon>Fungi</taxon>
        <taxon>Dikarya</taxon>
        <taxon>Ascomycota</taxon>
        <taxon>Saccharomycotina</taxon>
        <taxon>Dipodascomycetes</taxon>
        <taxon>Dipodascales</taxon>
        <taxon>Trichomonascaceae</taxon>
        <taxon>Starmerella</taxon>
    </lineage>
</organism>
<evidence type="ECO:0000313" key="8">
    <source>
        <dbReference type="EMBL" id="GMM51015.1"/>
    </source>
</evidence>
<dbReference type="InterPro" id="IPR019581">
    <property type="entry name" value="Prp8_U5-snRNA-bd"/>
</dbReference>
<dbReference type="GO" id="GO:0017070">
    <property type="term" value="F:U6 snRNA binding"/>
    <property type="evidence" value="ECO:0007669"/>
    <property type="project" value="InterPro"/>
</dbReference>
<gene>
    <name evidence="8" type="ORF">DASB73_019730</name>
</gene>
<evidence type="ECO:0000259" key="6">
    <source>
        <dbReference type="Pfam" id="PF10598"/>
    </source>
</evidence>
<name>A0AAV5RI11_STABA</name>
<evidence type="ECO:0000313" key="9">
    <source>
        <dbReference type="Proteomes" id="UP001362899"/>
    </source>
</evidence>
<evidence type="ECO:0000259" key="5">
    <source>
        <dbReference type="Pfam" id="PF10597"/>
    </source>
</evidence>
<dbReference type="InterPro" id="IPR043172">
    <property type="entry name" value="Prp8_domainIV_palm"/>
</dbReference>
<dbReference type="SUPFAM" id="SSF53098">
    <property type="entry name" value="Ribonuclease H-like"/>
    <property type="match status" value="2"/>
</dbReference>